<dbReference type="AlphaFoldDB" id="A0A7S2TY31"/>
<dbReference type="SMART" id="SM00320">
    <property type="entry name" value="WD40"/>
    <property type="match status" value="5"/>
</dbReference>
<comment type="subcellular location">
    <subcellularLocation>
        <location evidence="1">Cytoplasm</location>
    </subcellularLocation>
</comment>
<evidence type="ECO:0000313" key="5">
    <source>
        <dbReference type="EMBL" id="CAD9773209.1"/>
    </source>
</evidence>
<proteinExistence type="predicted"/>
<feature type="repeat" description="WD" evidence="3">
    <location>
        <begin position="275"/>
        <end position="305"/>
    </location>
</feature>
<keyword evidence="3" id="KW-0853">WD repeat</keyword>
<dbReference type="InterPro" id="IPR052139">
    <property type="entry name" value="Methylosome_Comp_WDR77"/>
</dbReference>
<evidence type="ECO:0000256" key="3">
    <source>
        <dbReference type="PROSITE-ProRule" id="PRU00221"/>
    </source>
</evidence>
<keyword evidence="2" id="KW-0963">Cytoplasm</keyword>
<dbReference type="PROSITE" id="PS50082">
    <property type="entry name" value="WD_REPEATS_2"/>
    <property type="match status" value="2"/>
</dbReference>
<dbReference type="EMBL" id="HBHP01027794">
    <property type="protein sequence ID" value="CAD9773209.1"/>
    <property type="molecule type" value="Transcribed_RNA"/>
</dbReference>
<gene>
    <name evidence="5" type="ORF">LSP00402_LOCUS17200</name>
</gene>
<evidence type="ECO:0000256" key="4">
    <source>
        <dbReference type="SAM" id="MobiDB-lite"/>
    </source>
</evidence>
<reference evidence="5" key="1">
    <citation type="submission" date="2021-01" db="EMBL/GenBank/DDBJ databases">
        <authorList>
            <person name="Corre E."/>
            <person name="Pelletier E."/>
            <person name="Niang G."/>
            <person name="Scheremetjew M."/>
            <person name="Finn R."/>
            <person name="Kale V."/>
            <person name="Holt S."/>
            <person name="Cochrane G."/>
            <person name="Meng A."/>
            <person name="Brown T."/>
            <person name="Cohen L."/>
        </authorList>
    </citation>
    <scope>NUCLEOTIDE SEQUENCE</scope>
    <source>
        <strain evidence="5">CCMP622</strain>
    </source>
</reference>
<feature type="repeat" description="WD" evidence="3">
    <location>
        <begin position="159"/>
        <end position="184"/>
    </location>
</feature>
<name>A0A7S2TY31_9EUKA</name>
<feature type="region of interest" description="Disordered" evidence="4">
    <location>
        <begin position="314"/>
        <end position="335"/>
    </location>
</feature>
<accession>A0A7S2TY31</accession>
<sequence length="382" mass="40452">MESEEPVDTQRYPGDSVISTEMFPDSLAVFEPCSYVVVGCSAIAGNHWCGQLVLATSPPSSETKKKSPPKLSIIQKVNHVTGITDVEFAGRTKTPLLLASGDNGVIQCWQTAGGEQDPIVPNPACALHGHGDIISSLSVARSIGAEGETEKKQSGGDCGTALLSSSWDRTIKLWDLATSAVAVSTWSGHPDQVNRVKWNAIDPFAFASGGKGGYVLCWDTRQKDPTGGLRLSDGFECTTIDTHPSLAHAVLYGSSEGVVREVDTRVWKPAEGGVVTTHGEAVTCLRYSPDGERVASAAEDRTLVVSPSTVATYEEDTKKSSEAAGSSSEKNKTTAAVVPCRTTLSDFASAVEWTRSSPDGAWSLLSSCWDKSVRAHGNFSIA</sequence>
<evidence type="ECO:0000256" key="1">
    <source>
        <dbReference type="ARBA" id="ARBA00004496"/>
    </source>
</evidence>
<dbReference type="PANTHER" id="PTHR46853">
    <property type="entry name" value="METHYLOSOME PROTEIN 50"/>
    <property type="match status" value="1"/>
</dbReference>
<dbReference type="SUPFAM" id="SSF50978">
    <property type="entry name" value="WD40 repeat-like"/>
    <property type="match status" value="1"/>
</dbReference>
<evidence type="ECO:0000256" key="2">
    <source>
        <dbReference type="ARBA" id="ARBA00022490"/>
    </source>
</evidence>
<dbReference type="InterPro" id="IPR015943">
    <property type="entry name" value="WD40/YVTN_repeat-like_dom_sf"/>
</dbReference>
<dbReference type="GO" id="GO:0034709">
    <property type="term" value="C:methylosome"/>
    <property type="evidence" value="ECO:0007669"/>
    <property type="project" value="TreeGrafter"/>
</dbReference>
<dbReference type="Gene3D" id="2.130.10.10">
    <property type="entry name" value="YVTN repeat-like/Quinoprotein amine dehydrogenase"/>
    <property type="match status" value="1"/>
</dbReference>
<dbReference type="InterPro" id="IPR036322">
    <property type="entry name" value="WD40_repeat_dom_sf"/>
</dbReference>
<dbReference type="InterPro" id="IPR001680">
    <property type="entry name" value="WD40_rpt"/>
</dbReference>
<dbReference type="Pfam" id="PF00400">
    <property type="entry name" value="WD40"/>
    <property type="match status" value="3"/>
</dbReference>
<evidence type="ECO:0008006" key="6">
    <source>
        <dbReference type="Google" id="ProtNLM"/>
    </source>
</evidence>
<dbReference type="PANTHER" id="PTHR46853:SF1">
    <property type="entry name" value="METHYLOSOME PROTEIN 50"/>
    <property type="match status" value="1"/>
</dbReference>
<protein>
    <recommendedName>
        <fullName evidence="6">Peroxin-7</fullName>
    </recommendedName>
</protein>
<organism evidence="5">
    <name type="scientific">Lotharella oceanica</name>
    <dbReference type="NCBI Taxonomy" id="641309"/>
    <lineage>
        <taxon>Eukaryota</taxon>
        <taxon>Sar</taxon>
        <taxon>Rhizaria</taxon>
        <taxon>Cercozoa</taxon>
        <taxon>Chlorarachniophyceae</taxon>
        <taxon>Lotharella</taxon>
    </lineage>
</organism>